<reference evidence="1" key="1">
    <citation type="submission" date="2022-02" db="EMBL/GenBank/DDBJ databases">
        <title>Towards deciphering the DNA virus diversity associated with rodent species in the families Cricetidae and Heteromyidae.</title>
        <authorList>
            <person name="Lund M."/>
            <person name="Larsen B.B."/>
            <person name="Gryseels S."/>
            <person name="Kraberger S."/>
            <person name="Rowsey D.M."/>
            <person name="Steger L."/>
            <person name="Yule K.M."/>
            <person name="Upham N.S."/>
            <person name="Worobey M."/>
            <person name="Van Doorslaer K."/>
            <person name="Varsani A."/>
        </authorList>
    </citation>
    <scope>NUCLEOTIDE SEQUENCE</scope>
    <source>
        <strain evidence="1">UA08Rod_5349</strain>
    </source>
</reference>
<proteinExistence type="predicted"/>
<organism evidence="1">
    <name type="scientific">Sigmofec virus UA08Rod_5349</name>
    <dbReference type="NCBI Taxonomy" id="2929421"/>
    <lineage>
        <taxon>Viruses</taxon>
        <taxon>Monodnaviria</taxon>
        <taxon>Sangervirae</taxon>
        <taxon>Phixviricota</taxon>
        <taxon>Malgrandaviricetes</taxon>
        <taxon>Petitvirales</taxon>
        <taxon>Microviridae</taxon>
    </lineage>
</organism>
<dbReference type="EMBL" id="OM869550">
    <property type="protein sequence ID" value="UPW41150.1"/>
    <property type="molecule type" value="Genomic_DNA"/>
</dbReference>
<protein>
    <submittedName>
        <fullName evidence="1">Uncharacterized protein</fullName>
    </submittedName>
</protein>
<name>A0A976N1V5_9VIRU</name>
<sequence length="40" mass="4666">MYYDGQPVYGPADLDSCYRYLDLNEVYSVFCYIEEVSGLD</sequence>
<evidence type="ECO:0000313" key="1">
    <source>
        <dbReference type="EMBL" id="UPW41150.1"/>
    </source>
</evidence>
<accession>A0A976N1V5</accession>